<organism evidence="2 3">
    <name type="scientific">Buddleja alternifolia</name>
    <dbReference type="NCBI Taxonomy" id="168488"/>
    <lineage>
        <taxon>Eukaryota</taxon>
        <taxon>Viridiplantae</taxon>
        <taxon>Streptophyta</taxon>
        <taxon>Embryophyta</taxon>
        <taxon>Tracheophyta</taxon>
        <taxon>Spermatophyta</taxon>
        <taxon>Magnoliopsida</taxon>
        <taxon>eudicotyledons</taxon>
        <taxon>Gunneridae</taxon>
        <taxon>Pentapetalae</taxon>
        <taxon>asterids</taxon>
        <taxon>lamiids</taxon>
        <taxon>Lamiales</taxon>
        <taxon>Scrophulariaceae</taxon>
        <taxon>Buddlejeae</taxon>
        <taxon>Buddleja</taxon>
    </lineage>
</organism>
<dbReference type="PANTHER" id="PTHR33264">
    <property type="entry name" value="EXPRESSED PROTEIN"/>
    <property type="match status" value="1"/>
</dbReference>
<reference evidence="2" key="1">
    <citation type="submission" date="2019-10" db="EMBL/GenBank/DDBJ databases">
        <authorList>
            <person name="Zhang R."/>
            <person name="Pan Y."/>
            <person name="Wang J."/>
            <person name="Ma R."/>
            <person name="Yu S."/>
        </authorList>
    </citation>
    <scope>NUCLEOTIDE SEQUENCE</scope>
    <source>
        <strain evidence="2">LA-IB0</strain>
        <tissue evidence="2">Leaf</tissue>
    </source>
</reference>
<gene>
    <name evidence="2" type="ORF">BUALT_Bualt17G0089600</name>
</gene>
<keyword evidence="1" id="KW-1133">Transmembrane helix</keyword>
<evidence type="ECO:0000313" key="2">
    <source>
        <dbReference type="EMBL" id="KAG8366531.1"/>
    </source>
</evidence>
<accession>A0AAV6W7S3</accession>
<dbReference type="EMBL" id="WHWC01000017">
    <property type="protein sequence ID" value="KAG8366531.1"/>
    <property type="molecule type" value="Genomic_DNA"/>
</dbReference>
<dbReference type="PANTHER" id="PTHR33264:SF27">
    <property type="entry name" value="TRANSMEMBRANE PROTEIN"/>
    <property type="match status" value="1"/>
</dbReference>
<protein>
    <submittedName>
        <fullName evidence="2">Uncharacterized protein</fullName>
    </submittedName>
</protein>
<comment type="caution">
    <text evidence="2">The sequence shown here is derived from an EMBL/GenBank/DDBJ whole genome shotgun (WGS) entry which is preliminary data.</text>
</comment>
<keyword evidence="1" id="KW-0472">Membrane</keyword>
<evidence type="ECO:0000313" key="3">
    <source>
        <dbReference type="Proteomes" id="UP000826271"/>
    </source>
</evidence>
<dbReference type="AlphaFoldDB" id="A0AAV6W7S3"/>
<keyword evidence="1" id="KW-0812">Transmembrane</keyword>
<name>A0AAV6W7S3_9LAMI</name>
<evidence type="ECO:0000256" key="1">
    <source>
        <dbReference type="SAM" id="Phobius"/>
    </source>
</evidence>
<dbReference type="Proteomes" id="UP000826271">
    <property type="component" value="Unassembled WGS sequence"/>
</dbReference>
<proteinExistence type="predicted"/>
<keyword evidence="3" id="KW-1185">Reference proteome</keyword>
<feature type="transmembrane region" description="Helical" evidence="1">
    <location>
        <begin position="6"/>
        <end position="31"/>
    </location>
</feature>
<sequence>MEDRNMIAADCIVICCCCECMILQIFIFILIKIPHKLLRKTKEYAKKFRARKKGTKIMQIEMSRYDEDSLRSSTHGNSLRIEIEDFFVEKSFRFENCMDEIEGVLEEFSSKGEFAFGSFWGASRSFRSCMNEKELDYDDVQYRLIELFGSNMNFSYH</sequence>